<dbReference type="InterPro" id="IPR007394">
    <property type="entry name" value="UPF0122"/>
</dbReference>
<gene>
    <name evidence="1" type="ORF">UFOVP324_5</name>
</gene>
<protein>
    <submittedName>
        <fullName evidence="1">Helix-turn-helix protein, YlxM/p13-like</fullName>
    </submittedName>
</protein>
<organism evidence="1">
    <name type="scientific">uncultured Caudovirales phage</name>
    <dbReference type="NCBI Taxonomy" id="2100421"/>
    <lineage>
        <taxon>Viruses</taxon>
        <taxon>Duplodnaviria</taxon>
        <taxon>Heunggongvirae</taxon>
        <taxon>Uroviricota</taxon>
        <taxon>Caudoviricetes</taxon>
        <taxon>Peduoviridae</taxon>
        <taxon>Maltschvirus</taxon>
        <taxon>Maltschvirus maltsch</taxon>
    </lineage>
</organism>
<dbReference type="Pfam" id="PF04297">
    <property type="entry name" value="UPF0122"/>
    <property type="match status" value="1"/>
</dbReference>
<dbReference type="InterPro" id="IPR013324">
    <property type="entry name" value="RNA_pol_sigma_r3/r4-like"/>
</dbReference>
<proteinExistence type="predicted"/>
<dbReference type="SUPFAM" id="SSF88659">
    <property type="entry name" value="Sigma3 and sigma4 domains of RNA polymerase sigma factors"/>
    <property type="match status" value="1"/>
</dbReference>
<accession>A0A6J5LSF0</accession>
<name>A0A6J5LSF0_9CAUD</name>
<sequence length="149" mass="18291">MNHIYSKHNHWIKVVEKFGEKHYAEDVVQEAYIKIYNKDINEAYFYFTLRSLTMDLHRKKVDKVEITKEIEYALIEEDDEYIIDLAKPYQDYIETWDWYDKKLFMLWIESGVSMREIARRTNIGFMSVYNTIKNCKEKIKSWEKENHKD</sequence>
<evidence type="ECO:0000313" key="1">
    <source>
        <dbReference type="EMBL" id="CAB4137051.1"/>
    </source>
</evidence>
<dbReference type="EMBL" id="LR796334">
    <property type="protein sequence ID" value="CAB4137051.1"/>
    <property type="molecule type" value="Genomic_DNA"/>
</dbReference>
<reference evidence="1" key="1">
    <citation type="submission" date="2020-04" db="EMBL/GenBank/DDBJ databases">
        <authorList>
            <person name="Chiriac C."/>
            <person name="Salcher M."/>
            <person name="Ghai R."/>
            <person name="Kavagutti S V."/>
        </authorList>
    </citation>
    <scope>NUCLEOTIDE SEQUENCE</scope>
</reference>